<reference evidence="1" key="1">
    <citation type="submission" date="2022-08" db="EMBL/GenBank/DDBJ databases">
        <title>Genome Sequence of Pycnoporus sanguineus.</title>
        <authorList>
            <person name="Buettner E."/>
        </authorList>
    </citation>
    <scope>NUCLEOTIDE SEQUENCE</scope>
    <source>
        <strain evidence="1">CG-C14</strain>
    </source>
</reference>
<keyword evidence="2" id="KW-1185">Reference proteome</keyword>
<comment type="caution">
    <text evidence="1">The sequence shown here is derived from an EMBL/GenBank/DDBJ whole genome shotgun (WGS) entry which is preliminary data.</text>
</comment>
<sequence length="82" mass="8587">MPTTPLKAPSPAQRLRRPLSTSNGHASATGAPVVRVLLDRLELDGILVRKLNVAEGVLLDVGAGGRAFDTLVAHGGRYECGE</sequence>
<gene>
    <name evidence="1" type="ORF">NUW54_g1288</name>
</gene>
<evidence type="ECO:0000313" key="1">
    <source>
        <dbReference type="EMBL" id="KAJ3014524.1"/>
    </source>
</evidence>
<protein>
    <submittedName>
        <fullName evidence="1">Uncharacterized protein</fullName>
    </submittedName>
</protein>
<evidence type="ECO:0000313" key="2">
    <source>
        <dbReference type="Proteomes" id="UP001144978"/>
    </source>
</evidence>
<organism evidence="1 2">
    <name type="scientific">Trametes sanguinea</name>
    <dbReference type="NCBI Taxonomy" id="158606"/>
    <lineage>
        <taxon>Eukaryota</taxon>
        <taxon>Fungi</taxon>
        <taxon>Dikarya</taxon>
        <taxon>Basidiomycota</taxon>
        <taxon>Agaricomycotina</taxon>
        <taxon>Agaricomycetes</taxon>
        <taxon>Polyporales</taxon>
        <taxon>Polyporaceae</taxon>
        <taxon>Trametes</taxon>
    </lineage>
</organism>
<dbReference type="EMBL" id="JANSHE010000206">
    <property type="protein sequence ID" value="KAJ3014524.1"/>
    <property type="molecule type" value="Genomic_DNA"/>
</dbReference>
<dbReference type="Proteomes" id="UP001144978">
    <property type="component" value="Unassembled WGS sequence"/>
</dbReference>
<name>A0ACC1Q7C4_9APHY</name>
<accession>A0ACC1Q7C4</accession>
<proteinExistence type="predicted"/>